<dbReference type="Pfam" id="PF13813">
    <property type="entry name" value="MBOAT_2"/>
    <property type="match status" value="2"/>
</dbReference>
<feature type="transmembrane region" description="Helical" evidence="10">
    <location>
        <begin position="207"/>
        <end position="228"/>
    </location>
</feature>
<feature type="transmembrane region" description="Helical" evidence="10">
    <location>
        <begin position="402"/>
        <end position="424"/>
    </location>
</feature>
<evidence type="ECO:0000256" key="6">
    <source>
        <dbReference type="ARBA" id="ARBA00023098"/>
    </source>
</evidence>
<evidence type="ECO:0000256" key="9">
    <source>
        <dbReference type="SAM" id="MobiDB-lite"/>
    </source>
</evidence>
<evidence type="ECO:0000256" key="8">
    <source>
        <dbReference type="ARBA" id="ARBA00023315"/>
    </source>
</evidence>
<organism evidence="12 13">
    <name type="scientific">Ziziphus jujuba var. spinosa</name>
    <dbReference type="NCBI Taxonomy" id="714518"/>
    <lineage>
        <taxon>Eukaryota</taxon>
        <taxon>Viridiplantae</taxon>
        <taxon>Streptophyta</taxon>
        <taxon>Embryophyta</taxon>
        <taxon>Tracheophyta</taxon>
        <taxon>Spermatophyta</taxon>
        <taxon>Magnoliopsida</taxon>
        <taxon>eudicotyledons</taxon>
        <taxon>Gunneridae</taxon>
        <taxon>Pentapetalae</taxon>
        <taxon>rosids</taxon>
        <taxon>fabids</taxon>
        <taxon>Rosales</taxon>
        <taxon>Rhamnaceae</taxon>
        <taxon>Paliureae</taxon>
        <taxon>Ziziphus</taxon>
    </lineage>
</organism>
<feature type="compositionally biased region" description="Basic and acidic residues" evidence="9">
    <location>
        <begin position="50"/>
        <end position="66"/>
    </location>
</feature>
<feature type="transmembrane region" description="Helical" evidence="10">
    <location>
        <begin position="128"/>
        <end position="154"/>
    </location>
</feature>
<evidence type="ECO:0000256" key="10">
    <source>
        <dbReference type="SAM" id="Phobius"/>
    </source>
</evidence>
<dbReference type="GO" id="GO:0008374">
    <property type="term" value="F:O-acyltransferase activity"/>
    <property type="evidence" value="ECO:0007669"/>
    <property type="project" value="InterPro"/>
</dbReference>
<dbReference type="PANTHER" id="PTHR31595">
    <property type="entry name" value="LONG-CHAIN-ALCOHOL O-FATTY-ACYLTRANSFERASE 3-RELATED"/>
    <property type="match status" value="1"/>
</dbReference>
<dbReference type="Proteomes" id="UP000813462">
    <property type="component" value="Unassembled WGS sequence"/>
</dbReference>
<feature type="transmembrane region" description="Helical" evidence="10">
    <location>
        <begin position="637"/>
        <end position="656"/>
    </location>
</feature>
<comment type="subcellular location">
    <subcellularLocation>
        <location evidence="1">Membrane</location>
        <topology evidence="1">Multi-pass membrane protein</topology>
    </subcellularLocation>
</comment>
<sequence>MAWKLQAFTIHFGKGPLALDPSMSLGKFLAIACLPIEIRQNPSPNLHPNGENREIPPPKPLKRPEKIQLGIKNPSLPNPNQNGKIKENPPQKSGSKSPLLVYAMKGLLLAVLVHALGYKEHFHQKVILALNCLLIYILLEILLSTVAFTVRVLLGLEIEPHFNDPLLSTSLQDFWGKRWNLMVSRVLRPTVYEPIISFSELFIGREWAPLPAVMGTFLVSGLMHELIFYYMGRVRPTWEVTWFFFLHGLCLAVEIVLKKKLVLVFPGRWRLPWMIPTVLTLGFLMETCYWLFFPQFLRCNADVRIIQEYADFGAFLKSISQKFASLAPHRKKIRRQREEQDWRQMEGEIRNFVKVWLLIFISLCYCYATGKAVSKGPVRFLFIIPVIFLFLYLPLKLFTLHLGGMTAFFIAWLANFKLLLFAFGKGPLSSDPSMSLGRFIAVACFPIKIQHNPSKTVLEKSKNDQNGAKSHSTQQSHLNGNNRENLPLEVPQQGQKSLLNYAVKGLLLAMLVRVYDYSDYMHPKVLLVLYAIHIYFLLELVLAMVAALTRTLLGLELEPQFNEPYLSTSLQDFWGRRWNLMVSGILRPTVYKPVLNLSSCAIGRKWASVPAIMATFVVSAIMHELMFYYLGRAKPTWEITCFFLLHGLCLVVEVVLKKAVPKGKFQLPRMISRSLTLSFVMVTCFWQFFPQLLRCRADARMHEEYAVLGNFMKNISRTFVSRNLQAL</sequence>
<dbReference type="InterPro" id="IPR044851">
    <property type="entry name" value="Wax_synthase"/>
</dbReference>
<evidence type="ECO:0000313" key="12">
    <source>
        <dbReference type="EMBL" id="KAH7528022.1"/>
    </source>
</evidence>
<name>A0A978VCD3_ZIZJJ</name>
<proteinExistence type="inferred from homology"/>
<feature type="compositionally biased region" description="Polar residues" evidence="9">
    <location>
        <begin position="464"/>
        <end position="484"/>
    </location>
</feature>
<protein>
    <recommendedName>
        <fullName evidence="11">Wax synthase domain-containing protein</fullName>
    </recommendedName>
</protein>
<keyword evidence="6" id="KW-0443">Lipid metabolism</keyword>
<keyword evidence="5 10" id="KW-1133">Transmembrane helix</keyword>
<feature type="transmembrane region" description="Helical" evidence="10">
    <location>
        <begin position="527"/>
        <end position="548"/>
    </location>
</feature>
<keyword evidence="7 10" id="KW-0472">Membrane</keyword>
<evidence type="ECO:0000313" key="13">
    <source>
        <dbReference type="Proteomes" id="UP000813462"/>
    </source>
</evidence>
<feature type="region of interest" description="Disordered" evidence="9">
    <location>
        <begin position="458"/>
        <end position="486"/>
    </location>
</feature>
<comment type="caution">
    <text evidence="12">The sequence shown here is derived from an EMBL/GenBank/DDBJ whole genome shotgun (WGS) entry which is preliminary data.</text>
</comment>
<comment type="similarity">
    <text evidence="2">Belongs to the wax synthase family.</text>
</comment>
<evidence type="ECO:0000256" key="3">
    <source>
        <dbReference type="ARBA" id="ARBA00022679"/>
    </source>
</evidence>
<evidence type="ECO:0000259" key="11">
    <source>
        <dbReference type="Pfam" id="PF13813"/>
    </source>
</evidence>
<dbReference type="GO" id="GO:0006629">
    <property type="term" value="P:lipid metabolic process"/>
    <property type="evidence" value="ECO:0007669"/>
    <property type="project" value="UniProtKB-KW"/>
</dbReference>
<feature type="transmembrane region" description="Helical" evidence="10">
    <location>
        <begin position="352"/>
        <end position="370"/>
    </location>
</feature>
<accession>A0A978VCD3</accession>
<keyword evidence="8" id="KW-0012">Acyltransferase</keyword>
<dbReference type="PANTHER" id="PTHR31595:SF46">
    <property type="entry name" value="ACYL-COA--STEROL O-ACYLTRANSFERASE 1"/>
    <property type="match status" value="1"/>
</dbReference>
<keyword evidence="4 10" id="KW-0812">Transmembrane</keyword>
<feature type="transmembrane region" description="Helical" evidence="10">
    <location>
        <begin position="273"/>
        <end position="292"/>
    </location>
</feature>
<feature type="transmembrane region" description="Helical" evidence="10">
    <location>
        <begin position="676"/>
        <end position="693"/>
    </location>
</feature>
<feature type="transmembrane region" description="Helical" evidence="10">
    <location>
        <begin position="611"/>
        <end position="630"/>
    </location>
</feature>
<dbReference type="GO" id="GO:0016020">
    <property type="term" value="C:membrane"/>
    <property type="evidence" value="ECO:0007669"/>
    <property type="project" value="UniProtKB-SubCell"/>
</dbReference>
<evidence type="ECO:0000256" key="7">
    <source>
        <dbReference type="ARBA" id="ARBA00023136"/>
    </source>
</evidence>
<reference evidence="12" key="1">
    <citation type="journal article" date="2021" name="Front. Plant Sci.">
        <title>Chromosome-Scale Genome Assembly for Chinese Sour Jujube and Insights Into Its Genome Evolution and Domestication Signature.</title>
        <authorList>
            <person name="Shen L.-Y."/>
            <person name="Luo H."/>
            <person name="Wang X.-L."/>
            <person name="Wang X.-M."/>
            <person name="Qiu X.-J."/>
            <person name="Liu H."/>
            <person name="Zhou S.-S."/>
            <person name="Jia K.-H."/>
            <person name="Nie S."/>
            <person name="Bao Y.-T."/>
            <person name="Zhang R.-G."/>
            <person name="Yun Q.-Z."/>
            <person name="Chai Y.-H."/>
            <person name="Lu J.-Y."/>
            <person name="Li Y."/>
            <person name="Zhao S.-W."/>
            <person name="Mao J.-F."/>
            <person name="Jia S.-G."/>
            <person name="Mao Y.-M."/>
        </authorList>
    </citation>
    <scope>NUCLEOTIDE SEQUENCE</scope>
    <source>
        <strain evidence="12">AT0</strain>
        <tissue evidence="12">Leaf</tissue>
    </source>
</reference>
<dbReference type="InterPro" id="IPR032805">
    <property type="entry name" value="Wax_synthase_dom"/>
</dbReference>
<keyword evidence="3" id="KW-0808">Transferase</keyword>
<feature type="region of interest" description="Disordered" evidence="9">
    <location>
        <begin position="42"/>
        <end position="96"/>
    </location>
</feature>
<dbReference type="AlphaFoldDB" id="A0A978VCD3"/>
<dbReference type="EMBL" id="JAEACU010000005">
    <property type="protein sequence ID" value="KAH7528022.1"/>
    <property type="molecule type" value="Genomic_DNA"/>
</dbReference>
<feature type="transmembrane region" description="Helical" evidence="10">
    <location>
        <begin position="498"/>
        <end position="515"/>
    </location>
</feature>
<evidence type="ECO:0000256" key="1">
    <source>
        <dbReference type="ARBA" id="ARBA00004141"/>
    </source>
</evidence>
<evidence type="ECO:0000256" key="5">
    <source>
        <dbReference type="ARBA" id="ARBA00022989"/>
    </source>
</evidence>
<feature type="transmembrane region" description="Helical" evidence="10">
    <location>
        <begin position="240"/>
        <end position="257"/>
    </location>
</feature>
<feature type="transmembrane region" description="Helical" evidence="10">
    <location>
        <begin position="376"/>
        <end position="395"/>
    </location>
</feature>
<evidence type="ECO:0000256" key="4">
    <source>
        <dbReference type="ARBA" id="ARBA00022692"/>
    </source>
</evidence>
<evidence type="ECO:0000256" key="2">
    <source>
        <dbReference type="ARBA" id="ARBA00007282"/>
    </source>
</evidence>
<gene>
    <name evidence="12" type="ORF">FEM48_Zijuj05G0027700</name>
</gene>
<feature type="domain" description="Wax synthase" evidence="11">
    <location>
        <begin position="159"/>
        <end position="246"/>
    </location>
</feature>
<feature type="domain" description="Wax synthase" evidence="11">
    <location>
        <begin position="558"/>
        <end position="644"/>
    </location>
</feature>